<feature type="non-terminal residue" evidence="2">
    <location>
        <position position="1"/>
    </location>
</feature>
<feature type="transmembrane region" description="Helical" evidence="1">
    <location>
        <begin position="68"/>
        <end position="87"/>
    </location>
</feature>
<accession>A0A9P0F120</accession>
<dbReference type="InterPro" id="IPR035810">
    <property type="entry name" value="PEBP_euk"/>
</dbReference>
<keyword evidence="1" id="KW-0812">Transmembrane</keyword>
<proteinExistence type="predicted"/>
<organism evidence="2 3">
    <name type="scientific">Bemisia tabaci</name>
    <name type="common">Sweetpotato whitefly</name>
    <name type="synonym">Aleurodes tabaci</name>
    <dbReference type="NCBI Taxonomy" id="7038"/>
    <lineage>
        <taxon>Eukaryota</taxon>
        <taxon>Metazoa</taxon>
        <taxon>Ecdysozoa</taxon>
        <taxon>Arthropoda</taxon>
        <taxon>Hexapoda</taxon>
        <taxon>Insecta</taxon>
        <taxon>Pterygota</taxon>
        <taxon>Neoptera</taxon>
        <taxon>Paraneoptera</taxon>
        <taxon>Hemiptera</taxon>
        <taxon>Sternorrhyncha</taxon>
        <taxon>Aleyrodoidea</taxon>
        <taxon>Aleyrodidae</taxon>
        <taxon>Aleyrodinae</taxon>
        <taxon>Bemisia</taxon>
    </lineage>
</organism>
<keyword evidence="1" id="KW-0472">Membrane</keyword>
<dbReference type="Gene3D" id="3.90.280.10">
    <property type="entry name" value="PEBP-like"/>
    <property type="match status" value="1"/>
</dbReference>
<protein>
    <recommendedName>
        <fullName evidence="4">Phosphatidylethanolamine-binding protein</fullName>
    </recommendedName>
</protein>
<evidence type="ECO:0000256" key="1">
    <source>
        <dbReference type="SAM" id="Phobius"/>
    </source>
</evidence>
<evidence type="ECO:0000313" key="2">
    <source>
        <dbReference type="EMBL" id="CAH0387423.1"/>
    </source>
</evidence>
<dbReference type="AlphaFoldDB" id="A0A9P0F120"/>
<keyword evidence="1" id="KW-1133">Transmembrane helix</keyword>
<dbReference type="SUPFAM" id="SSF49777">
    <property type="entry name" value="PEBP-like"/>
    <property type="match status" value="1"/>
</dbReference>
<dbReference type="EMBL" id="OU963864">
    <property type="protein sequence ID" value="CAH0387423.1"/>
    <property type="molecule type" value="Genomic_DNA"/>
</dbReference>
<name>A0A9P0F120_BEMTA</name>
<gene>
    <name evidence="2" type="ORF">BEMITA_LOCUS6442</name>
</gene>
<evidence type="ECO:0000313" key="3">
    <source>
        <dbReference type="Proteomes" id="UP001152759"/>
    </source>
</evidence>
<feature type="transmembrane region" description="Helical" evidence="1">
    <location>
        <begin position="12"/>
        <end position="30"/>
    </location>
</feature>
<dbReference type="InterPro" id="IPR036610">
    <property type="entry name" value="PEBP-like_sf"/>
</dbReference>
<keyword evidence="3" id="KW-1185">Reference proteome</keyword>
<dbReference type="PANTHER" id="PTHR11362">
    <property type="entry name" value="PHOSPHATIDYLETHANOLAMINE-BINDING PROTEIN"/>
    <property type="match status" value="1"/>
</dbReference>
<dbReference type="Proteomes" id="UP001152759">
    <property type="component" value="Chromosome 3"/>
</dbReference>
<dbReference type="CDD" id="cd00866">
    <property type="entry name" value="PEBP_euk"/>
    <property type="match status" value="1"/>
</dbReference>
<dbReference type="PANTHER" id="PTHR11362:SF82">
    <property type="entry name" value="PHOSPHATIDYLETHANOLAMINE-BINDING PROTEIN 4"/>
    <property type="match status" value="1"/>
</dbReference>
<evidence type="ECO:0008006" key="4">
    <source>
        <dbReference type="Google" id="ProtNLM"/>
    </source>
</evidence>
<sequence length="323" mass="37012">MKEPIYRLSSRKYLKTTDMLLFGVFSMLGIRQSDNHPSQRIIVNVLPSDAETWSEFQGMFMEWGLPRMSVVFFVVVSLIIGAICRALHDHADATATSTIHEATTRISDIYKPRGELTADLLRHEIIPDCVYDVPTIVCTVEWVNGKFASLGNLIPIDVVNSPPHWIDFKGNETEWYTLIMAGLDEPSHMTPTLREYLHWLVVNIPGNEIKEGQELASYNVPAPAEDTGIHRHVIVVYKQPKKLAFDEKPIRSSFADDRELTFQIVILLRSIISVNFNHPLPLTFSKLNGHERQRYPPPCHRRVTLRHSPARQLIIYKPKRILN</sequence>
<reference evidence="2" key="1">
    <citation type="submission" date="2021-12" db="EMBL/GenBank/DDBJ databases">
        <authorList>
            <person name="King R."/>
        </authorList>
    </citation>
    <scope>NUCLEOTIDE SEQUENCE</scope>
</reference>
<dbReference type="InterPro" id="IPR008914">
    <property type="entry name" value="PEBP"/>
</dbReference>
<dbReference type="Pfam" id="PF01161">
    <property type="entry name" value="PBP"/>
    <property type="match status" value="1"/>
</dbReference>